<sequence length="130" mass="14789">MQRQQERPEQNASKLTFANRDPFPVQFTVPTSMFMSSSISITDDKDDKEDEWAPCEQCQMKKLPCLKQASKRSTVILVQEGGSNTTSKWIAMLESQMAQLLTDSWQLWDGQTRANNYHHPSATPGYSAKD</sequence>
<evidence type="ECO:0000313" key="1">
    <source>
        <dbReference type="EMBL" id="KAJ3810217.1"/>
    </source>
</evidence>
<dbReference type="EMBL" id="MU795114">
    <property type="protein sequence ID" value="KAJ3810217.1"/>
    <property type="molecule type" value="Genomic_DNA"/>
</dbReference>
<evidence type="ECO:0000313" key="2">
    <source>
        <dbReference type="Proteomes" id="UP001163835"/>
    </source>
</evidence>
<dbReference type="Proteomes" id="UP001163835">
    <property type="component" value="Unassembled WGS sequence"/>
</dbReference>
<keyword evidence="2" id="KW-1185">Reference proteome</keyword>
<reference evidence="1" key="1">
    <citation type="submission" date="2022-09" db="EMBL/GenBank/DDBJ databases">
        <title>A Global Phylogenomic Analysis of the Shiitake Genus Lentinula.</title>
        <authorList>
            <consortium name="DOE Joint Genome Institute"/>
            <person name="Sierra-Patev S."/>
            <person name="Min B."/>
            <person name="Naranjo-Ortiz M."/>
            <person name="Looney B."/>
            <person name="Konkel Z."/>
            <person name="Slot J.C."/>
            <person name="Sakamoto Y."/>
            <person name="Steenwyk J.L."/>
            <person name="Rokas A."/>
            <person name="Carro J."/>
            <person name="Camarero S."/>
            <person name="Ferreira P."/>
            <person name="Molpeceres G."/>
            <person name="Ruiz-Duenas F.J."/>
            <person name="Serrano A."/>
            <person name="Henrissat B."/>
            <person name="Drula E."/>
            <person name="Hughes K.W."/>
            <person name="Mata J.L."/>
            <person name="Ishikawa N.K."/>
            <person name="Vargas-Isla R."/>
            <person name="Ushijima S."/>
            <person name="Smith C.A."/>
            <person name="Ahrendt S."/>
            <person name="Andreopoulos W."/>
            <person name="He G."/>
            <person name="Labutti K."/>
            <person name="Lipzen A."/>
            <person name="Ng V."/>
            <person name="Riley R."/>
            <person name="Sandor L."/>
            <person name="Barry K."/>
            <person name="Martinez A.T."/>
            <person name="Xiao Y."/>
            <person name="Gibbons J.G."/>
            <person name="Terashima K."/>
            <person name="Grigoriev I.V."/>
            <person name="Hibbett D.S."/>
        </authorList>
    </citation>
    <scope>NUCLEOTIDE SEQUENCE</scope>
    <source>
        <strain evidence="1">TMI1499</strain>
    </source>
</reference>
<proteinExistence type="predicted"/>
<protein>
    <submittedName>
        <fullName evidence="1">Uncharacterized protein</fullName>
    </submittedName>
</protein>
<organism evidence="1 2">
    <name type="scientific">Lentinula aff. lateritia</name>
    <dbReference type="NCBI Taxonomy" id="2804960"/>
    <lineage>
        <taxon>Eukaryota</taxon>
        <taxon>Fungi</taxon>
        <taxon>Dikarya</taxon>
        <taxon>Basidiomycota</taxon>
        <taxon>Agaricomycotina</taxon>
        <taxon>Agaricomycetes</taxon>
        <taxon>Agaricomycetidae</taxon>
        <taxon>Agaricales</taxon>
        <taxon>Marasmiineae</taxon>
        <taxon>Omphalotaceae</taxon>
        <taxon>Lentinula</taxon>
    </lineage>
</organism>
<name>A0ACC1U087_9AGAR</name>
<gene>
    <name evidence="1" type="ORF">F5876DRAFT_65830</name>
</gene>
<comment type="caution">
    <text evidence="1">The sequence shown here is derived from an EMBL/GenBank/DDBJ whole genome shotgun (WGS) entry which is preliminary data.</text>
</comment>
<accession>A0ACC1U087</accession>